<feature type="chain" id="PRO_5012324145" description="Lysozyme inhibitor LprI-like N-terminal domain-containing protein" evidence="1">
    <location>
        <begin position="35"/>
        <end position="185"/>
    </location>
</feature>
<dbReference type="RefSeq" id="WP_081507364.1">
    <property type="nucleotide sequence ID" value="NZ_CP020474.1"/>
</dbReference>
<organism evidence="3 4">
    <name type="scientific">Roseovarius mucosus</name>
    <dbReference type="NCBI Taxonomy" id="215743"/>
    <lineage>
        <taxon>Bacteria</taxon>
        <taxon>Pseudomonadati</taxon>
        <taxon>Pseudomonadota</taxon>
        <taxon>Alphaproteobacteria</taxon>
        <taxon>Rhodobacterales</taxon>
        <taxon>Roseobacteraceae</taxon>
        <taxon>Roseovarius</taxon>
    </lineage>
</organism>
<sequence>MNGIPGTSIIRPFGHRAGQLAFALLLASSGAAQAEPVFLPDATLACTREAERLAPNLSGHAVLDCVGRSAQTCMTTDGGETTIGMIDCLDAELKLWDGRLNAAYAAKMDAARASDAEMASIGASVPSLENSLREMQRAWMAFRDAACLYEQAQWMGGTGGGPATMACHMQETARQALRLEGWWAQ</sequence>
<dbReference type="AlphaFoldDB" id="A0A1V0RPM2"/>
<keyword evidence="1" id="KW-0732">Signal</keyword>
<evidence type="ECO:0000313" key="4">
    <source>
        <dbReference type="Proteomes" id="UP000192273"/>
    </source>
</evidence>
<dbReference type="EMBL" id="CP020474">
    <property type="protein sequence ID" value="ARE83727.1"/>
    <property type="molecule type" value="Genomic_DNA"/>
</dbReference>
<dbReference type="KEGG" id="rmm:ROSMUCSMR3_02256"/>
<gene>
    <name evidence="3" type="ORF">ROSMUCSMR3_02256</name>
</gene>
<dbReference type="Gene3D" id="1.20.1270.180">
    <property type="match status" value="1"/>
</dbReference>
<dbReference type="InterPro" id="IPR009739">
    <property type="entry name" value="LprI-like_N"/>
</dbReference>
<dbReference type="Pfam" id="PF07007">
    <property type="entry name" value="LprI"/>
    <property type="match status" value="1"/>
</dbReference>
<evidence type="ECO:0000256" key="1">
    <source>
        <dbReference type="SAM" id="SignalP"/>
    </source>
</evidence>
<accession>A0A1V0RPM2</accession>
<reference evidence="3 4" key="1">
    <citation type="submission" date="2017-03" db="EMBL/GenBank/DDBJ databases">
        <title>Genome Sequence of Roseovarius mucosus strain SMR3 Isolated from a culture of the Diatom Skeletonema marinoi.</title>
        <authorList>
            <person name="Topel M."/>
            <person name="Pinder M."/>
            <person name="Johansson O.N."/>
            <person name="Kourtchenko O."/>
            <person name="Godhe A."/>
            <person name="Clarke A.K."/>
        </authorList>
    </citation>
    <scope>NUCLEOTIDE SEQUENCE [LARGE SCALE GENOMIC DNA]</scope>
    <source>
        <strain evidence="3 4">SMR3</strain>
    </source>
</reference>
<protein>
    <recommendedName>
        <fullName evidence="2">Lysozyme inhibitor LprI-like N-terminal domain-containing protein</fullName>
    </recommendedName>
</protein>
<proteinExistence type="predicted"/>
<dbReference type="OrthoDB" id="7340239at2"/>
<feature type="signal peptide" evidence="1">
    <location>
        <begin position="1"/>
        <end position="34"/>
    </location>
</feature>
<dbReference type="Proteomes" id="UP000192273">
    <property type="component" value="Chromosome"/>
</dbReference>
<evidence type="ECO:0000313" key="3">
    <source>
        <dbReference type="EMBL" id="ARE83727.1"/>
    </source>
</evidence>
<evidence type="ECO:0000259" key="2">
    <source>
        <dbReference type="Pfam" id="PF07007"/>
    </source>
</evidence>
<name>A0A1V0RPM2_9RHOB</name>
<keyword evidence="4" id="KW-1185">Reference proteome</keyword>
<feature type="domain" description="Lysozyme inhibitor LprI-like N-terminal" evidence="2">
    <location>
        <begin position="73"/>
        <end position="179"/>
    </location>
</feature>